<dbReference type="SUPFAM" id="SSF53901">
    <property type="entry name" value="Thiolase-like"/>
    <property type="match status" value="1"/>
</dbReference>
<sequence length="188" mass="19589">MEDLAKLPAVFEKIGAAGYDQIVLRQYPQLDRIPHIHTGGNSSGIVDGACAMLLGNASYGQQQNLRPRARIVGAATCADEPLLSLGGPLPVTEKLLKQTGMAIGDIDLFEVNEAFAVVPMRYGRHFGIDPARINPVGGAIALGHPLGATGAILLGTVLDELERQGLATGLVTLCAAAGQSTAVVIERV</sequence>
<dbReference type="PANTHER" id="PTHR43365">
    <property type="entry name" value="BLR7806 PROTEIN"/>
    <property type="match status" value="1"/>
</dbReference>
<comment type="caution">
    <text evidence="2">The sequence shown here is derived from an EMBL/GenBank/DDBJ whole genome shotgun (WGS) entry which is preliminary data.</text>
</comment>
<protein>
    <submittedName>
        <fullName evidence="2">Putative acyltransferase</fullName>
        <ecNumber evidence="2">2.3.1.-</ecNumber>
    </submittedName>
</protein>
<feature type="domain" description="Thiolase C-terminal" evidence="1">
    <location>
        <begin position="66"/>
        <end position="187"/>
    </location>
</feature>
<gene>
    <name evidence="2" type="primary">fadA_14</name>
    <name evidence="2" type="ORF">SDC9_124642</name>
</gene>
<organism evidence="2">
    <name type="scientific">bioreactor metagenome</name>
    <dbReference type="NCBI Taxonomy" id="1076179"/>
    <lineage>
        <taxon>unclassified sequences</taxon>
        <taxon>metagenomes</taxon>
        <taxon>ecological metagenomes</taxon>
    </lineage>
</organism>
<dbReference type="InterPro" id="IPR020613">
    <property type="entry name" value="Thiolase_CS"/>
</dbReference>
<accession>A0A645CL19</accession>
<name>A0A645CL19_9ZZZZ</name>
<dbReference type="InterPro" id="IPR016039">
    <property type="entry name" value="Thiolase-like"/>
</dbReference>
<evidence type="ECO:0000259" key="1">
    <source>
        <dbReference type="Pfam" id="PF02803"/>
    </source>
</evidence>
<dbReference type="EC" id="2.3.1.-" evidence="2"/>
<dbReference type="EMBL" id="VSSQ01028073">
    <property type="protein sequence ID" value="MPM77635.1"/>
    <property type="molecule type" value="Genomic_DNA"/>
</dbReference>
<dbReference type="Gene3D" id="3.40.47.10">
    <property type="match status" value="2"/>
</dbReference>
<proteinExistence type="predicted"/>
<keyword evidence="2" id="KW-0808">Transferase</keyword>
<reference evidence="2" key="1">
    <citation type="submission" date="2019-08" db="EMBL/GenBank/DDBJ databases">
        <authorList>
            <person name="Kucharzyk K."/>
            <person name="Murdoch R.W."/>
            <person name="Higgins S."/>
            <person name="Loffler F."/>
        </authorList>
    </citation>
    <scope>NUCLEOTIDE SEQUENCE</scope>
</reference>
<dbReference type="Pfam" id="PF02803">
    <property type="entry name" value="Thiolase_C"/>
    <property type="match status" value="1"/>
</dbReference>
<dbReference type="InterPro" id="IPR020617">
    <property type="entry name" value="Thiolase_C"/>
</dbReference>
<dbReference type="GO" id="GO:0016747">
    <property type="term" value="F:acyltransferase activity, transferring groups other than amino-acyl groups"/>
    <property type="evidence" value="ECO:0007669"/>
    <property type="project" value="InterPro"/>
</dbReference>
<keyword evidence="2" id="KW-0012">Acyltransferase</keyword>
<evidence type="ECO:0000313" key="2">
    <source>
        <dbReference type="EMBL" id="MPM77635.1"/>
    </source>
</evidence>
<dbReference type="PROSITE" id="PS00737">
    <property type="entry name" value="THIOLASE_2"/>
    <property type="match status" value="1"/>
</dbReference>
<dbReference type="PANTHER" id="PTHR43365:SF1">
    <property type="entry name" value="ACETYL-COA C-ACYLTRANSFERASE"/>
    <property type="match status" value="1"/>
</dbReference>
<dbReference type="AlphaFoldDB" id="A0A645CL19"/>